<dbReference type="Proteomes" id="UP000193689">
    <property type="component" value="Unassembled WGS sequence"/>
</dbReference>
<dbReference type="EMBL" id="MCFJ01000003">
    <property type="protein sequence ID" value="ORY69038.1"/>
    <property type="molecule type" value="Genomic_DNA"/>
</dbReference>
<evidence type="ECO:0000313" key="3">
    <source>
        <dbReference type="Proteomes" id="UP000193689"/>
    </source>
</evidence>
<reference evidence="2 3" key="1">
    <citation type="submission" date="2016-07" db="EMBL/GenBank/DDBJ databases">
        <title>Pervasive Adenine N6-methylation of Active Genes in Fungi.</title>
        <authorList>
            <consortium name="DOE Joint Genome Institute"/>
            <person name="Mondo S.J."/>
            <person name="Dannebaum R.O."/>
            <person name="Kuo R.C."/>
            <person name="Labutti K."/>
            <person name="Haridas S."/>
            <person name="Kuo A."/>
            <person name="Salamov A."/>
            <person name="Ahrendt S.R."/>
            <person name="Lipzen A."/>
            <person name="Sullivan W."/>
            <person name="Andreopoulos W.B."/>
            <person name="Clum A."/>
            <person name="Lindquist E."/>
            <person name="Daum C."/>
            <person name="Ramamoorthy G.K."/>
            <person name="Gryganskyi A."/>
            <person name="Culley D."/>
            <person name="Magnuson J.K."/>
            <person name="James T.Y."/>
            <person name="O'Malley M.A."/>
            <person name="Stajich J.E."/>
            <person name="Spatafora J.W."/>
            <person name="Visel A."/>
            <person name="Grigoriev I.V."/>
        </authorList>
    </citation>
    <scope>NUCLEOTIDE SEQUENCE [LARGE SCALE GENOMIC DNA]</scope>
    <source>
        <strain evidence="2 3">CBS 129021</strain>
    </source>
</reference>
<dbReference type="InterPro" id="IPR021514">
    <property type="entry name" value="DUF3176"/>
</dbReference>
<dbReference type="Pfam" id="PF11374">
    <property type="entry name" value="DUF3176"/>
    <property type="match status" value="1"/>
</dbReference>
<feature type="transmembrane region" description="Helical" evidence="1">
    <location>
        <begin position="140"/>
        <end position="160"/>
    </location>
</feature>
<comment type="caution">
    <text evidence="2">The sequence shown here is derived from an EMBL/GenBank/DDBJ whole genome shotgun (WGS) entry which is preliminary data.</text>
</comment>
<name>A0A1Y2EBV4_9PEZI</name>
<organism evidence="2 3">
    <name type="scientific">Pseudomassariella vexata</name>
    <dbReference type="NCBI Taxonomy" id="1141098"/>
    <lineage>
        <taxon>Eukaryota</taxon>
        <taxon>Fungi</taxon>
        <taxon>Dikarya</taxon>
        <taxon>Ascomycota</taxon>
        <taxon>Pezizomycotina</taxon>
        <taxon>Sordariomycetes</taxon>
        <taxon>Xylariomycetidae</taxon>
        <taxon>Amphisphaeriales</taxon>
        <taxon>Pseudomassariaceae</taxon>
        <taxon>Pseudomassariella</taxon>
    </lineage>
</organism>
<dbReference type="InParanoid" id="A0A1Y2EBV4"/>
<dbReference type="GeneID" id="63779123"/>
<accession>A0A1Y2EBV4</accession>
<dbReference type="AlphaFoldDB" id="A0A1Y2EBV4"/>
<keyword evidence="1" id="KW-1133">Transmembrane helix</keyword>
<sequence length="561" mass="60929">MDSQSRSASFTKYTPVAVSTFDHSVKREKHPVLRWGWIWEALSVTASFGCMVAVMVILIKMQEQPLSDWAFFISLNATIAIFITAAKSMLLLSVAACISQCKWTHFKASARKLHELDLFEEASRGPLGSLVLLFRVRWRLGVATLGGLATILALGIDAFAQQVVTLYSRDVPSDDGNATFGLSHFYDSGATMQEQSGNAFTPSAPTVDTIMQGAAFRGIYSQDSTIAFNCSSTCQWNETYVSLGFASQCADVSEVTLAAAKANATSLEGQHPFLANVTTPGGIRMSPAYVPTSWQTMVIVNATGIIKHSSKWDYTPEFVRIAVLRSPLAYGAISDTPEYINTLQIFECDIGLTAYRYSHVSANGSQFNQTVDPIALNAGYVAVPDNTAGTLVFNATAERPELKAKAVDIGALAQFFTSSQFIGTIYDGESPPDPPSGIGGALRSVGIAERFTSMAHSMTNQLRAGYNVTAHGQTVSSVVFVRVDWVWLSLPLLVQVAAVLLLVLTMIEVNTRRAQLWKSSTVAVLYHDVAIWQDGERVLRTDVRSLKELKALAKGTKAKIN</sequence>
<dbReference type="PANTHER" id="PTHR35394:SF5">
    <property type="entry name" value="DUF3176 DOMAIN-CONTAINING PROTEIN"/>
    <property type="match status" value="1"/>
</dbReference>
<dbReference type="STRING" id="1141098.A0A1Y2EBV4"/>
<keyword evidence="1" id="KW-0472">Membrane</keyword>
<gene>
    <name evidence="2" type="ORF">BCR38DRAFT_472446</name>
</gene>
<feature type="transmembrane region" description="Helical" evidence="1">
    <location>
        <begin position="485"/>
        <end position="507"/>
    </location>
</feature>
<keyword evidence="1" id="KW-0812">Transmembrane</keyword>
<dbReference type="RefSeq" id="XP_040719325.1">
    <property type="nucleotide sequence ID" value="XM_040862911.1"/>
</dbReference>
<evidence type="ECO:0000256" key="1">
    <source>
        <dbReference type="SAM" id="Phobius"/>
    </source>
</evidence>
<protein>
    <submittedName>
        <fullName evidence="2">Uncharacterized protein</fullName>
    </submittedName>
</protein>
<dbReference type="PANTHER" id="PTHR35394">
    <property type="entry name" value="DUF3176 DOMAIN-CONTAINING PROTEIN"/>
    <property type="match status" value="1"/>
</dbReference>
<proteinExistence type="predicted"/>
<feature type="transmembrane region" description="Helical" evidence="1">
    <location>
        <begin position="71"/>
        <end position="98"/>
    </location>
</feature>
<keyword evidence="3" id="KW-1185">Reference proteome</keyword>
<dbReference type="OrthoDB" id="5376804at2759"/>
<feature type="transmembrane region" description="Helical" evidence="1">
    <location>
        <begin position="37"/>
        <end position="59"/>
    </location>
</feature>
<evidence type="ECO:0000313" key="2">
    <source>
        <dbReference type="EMBL" id="ORY69038.1"/>
    </source>
</evidence>